<name>A8FSV4_SHESH</name>
<dbReference type="GO" id="GO:0042910">
    <property type="term" value="F:xenobiotic transmembrane transporter activity"/>
    <property type="evidence" value="ECO:0007669"/>
    <property type="project" value="InterPro"/>
</dbReference>
<evidence type="ECO:0000256" key="2">
    <source>
        <dbReference type="ARBA" id="ARBA00006236"/>
    </source>
</evidence>
<keyword evidence="11" id="KW-1185">Reference proteome</keyword>
<dbReference type="InterPro" id="IPR036259">
    <property type="entry name" value="MFS_trans_sf"/>
</dbReference>
<dbReference type="PANTHER" id="PTHR23502:SF132">
    <property type="entry name" value="POLYAMINE TRANSPORTER 2-RELATED"/>
    <property type="match status" value="1"/>
</dbReference>
<feature type="transmembrane region" description="Helical" evidence="8">
    <location>
        <begin position="349"/>
        <end position="370"/>
    </location>
</feature>
<dbReference type="GO" id="GO:0005886">
    <property type="term" value="C:plasma membrane"/>
    <property type="evidence" value="ECO:0007669"/>
    <property type="project" value="UniProtKB-SubCell"/>
</dbReference>
<proteinExistence type="inferred from homology"/>
<gene>
    <name evidence="10" type="ordered locus">Ssed_1316</name>
</gene>
<dbReference type="Gene3D" id="1.20.1720.10">
    <property type="entry name" value="Multidrug resistance protein D"/>
    <property type="match status" value="1"/>
</dbReference>
<dbReference type="EMBL" id="CP000821">
    <property type="protein sequence ID" value="ABV35927.1"/>
    <property type="molecule type" value="Genomic_DNA"/>
</dbReference>
<feature type="domain" description="Major facilitator superfamily (MFS) profile" evidence="9">
    <location>
        <begin position="16"/>
        <end position="400"/>
    </location>
</feature>
<evidence type="ECO:0000256" key="6">
    <source>
        <dbReference type="ARBA" id="ARBA00022989"/>
    </source>
</evidence>
<keyword evidence="8" id="KW-0997">Cell inner membrane</keyword>
<evidence type="ECO:0000313" key="10">
    <source>
        <dbReference type="EMBL" id="ABV35927.1"/>
    </source>
</evidence>
<sequence precursor="true">MLSIRKTLVQSNIQNVFLAILLASITALAPLGIDTYLPALPLMAIDFGSSVQIIQTSISIFFIGLALGQFLGGALSDNFGRKPILIIGLFGFMCTSTALVWVDQVVYLLALRFLQAMSGGLAMVNSSAIVNDRYVGLERTRMFALTSLIMASAPLIAPAIGSILLHFFQWQAIFIFLSIYAAIILVATLISLKDYSTPTKTTGLKELFTPYKVVLTNIRAWRYLLLSSSATSVMFIFLTNAAFAYMEFFHVSKELFPVLFASNLLAMMILNRASSFLLRWLSPLQLLLTGSMLQFIAVSLFVIGNATGLSLEMMVSLMILAIGSLGLISPNAMSLYMQSFSSAAGSASAMMGIFNFGCGALMGALSSLLIHEDLLPMSLLMWLMAVITVYLSYLANNMQDASH</sequence>
<dbReference type="InterPro" id="IPR005829">
    <property type="entry name" value="Sugar_transporter_CS"/>
</dbReference>
<dbReference type="InterPro" id="IPR020846">
    <property type="entry name" value="MFS_dom"/>
</dbReference>
<feature type="transmembrane region" description="Helical" evidence="8">
    <location>
        <begin position="255"/>
        <end position="274"/>
    </location>
</feature>
<dbReference type="PROSITE" id="PS50850">
    <property type="entry name" value="MFS"/>
    <property type="match status" value="1"/>
</dbReference>
<dbReference type="Proteomes" id="UP000002015">
    <property type="component" value="Chromosome"/>
</dbReference>
<keyword evidence="6 8" id="KW-1133">Transmembrane helix</keyword>
<evidence type="ECO:0000313" key="11">
    <source>
        <dbReference type="Proteomes" id="UP000002015"/>
    </source>
</evidence>
<feature type="transmembrane region" description="Helical" evidence="8">
    <location>
        <begin position="223"/>
        <end position="243"/>
    </location>
</feature>
<feature type="transmembrane region" description="Helical" evidence="8">
    <location>
        <begin position="173"/>
        <end position="192"/>
    </location>
</feature>
<keyword evidence="7 8" id="KW-0472">Membrane</keyword>
<dbReference type="Pfam" id="PF07690">
    <property type="entry name" value="MFS_1"/>
    <property type="match status" value="1"/>
</dbReference>
<comment type="subcellular location">
    <subcellularLocation>
        <location evidence="8">Cell inner membrane</location>
        <topology evidence="8">Multi-pass membrane protein</topology>
    </subcellularLocation>
    <subcellularLocation>
        <location evidence="1">Cell membrane</location>
        <topology evidence="1">Multi-pass membrane protein</topology>
    </subcellularLocation>
</comment>
<comment type="similarity">
    <text evidence="2 8">Belongs to the major facilitator superfamily. Bcr/CmlA family.</text>
</comment>
<evidence type="ECO:0000256" key="3">
    <source>
        <dbReference type="ARBA" id="ARBA00022448"/>
    </source>
</evidence>
<dbReference type="HOGENOM" id="CLU_001265_47_0_6"/>
<dbReference type="GO" id="GO:1990961">
    <property type="term" value="P:xenobiotic detoxification by transmembrane export across the plasma membrane"/>
    <property type="evidence" value="ECO:0007669"/>
    <property type="project" value="InterPro"/>
</dbReference>
<dbReference type="NCBIfam" id="TIGR00710">
    <property type="entry name" value="efflux_Bcr_CflA"/>
    <property type="match status" value="1"/>
</dbReference>
<evidence type="ECO:0000259" key="9">
    <source>
        <dbReference type="PROSITE" id="PS50850"/>
    </source>
</evidence>
<feature type="transmembrane region" description="Helical" evidence="8">
    <location>
        <begin position="53"/>
        <end position="72"/>
    </location>
</feature>
<keyword evidence="4" id="KW-1003">Cell membrane</keyword>
<dbReference type="AlphaFoldDB" id="A8FSV4"/>
<dbReference type="InterPro" id="IPR011701">
    <property type="entry name" value="MFS"/>
</dbReference>
<dbReference type="eggNOG" id="COG2814">
    <property type="taxonomic scope" value="Bacteria"/>
</dbReference>
<dbReference type="SUPFAM" id="SSF103473">
    <property type="entry name" value="MFS general substrate transporter"/>
    <property type="match status" value="1"/>
</dbReference>
<feature type="transmembrane region" description="Helical" evidence="8">
    <location>
        <begin position="376"/>
        <end position="395"/>
    </location>
</feature>
<feature type="transmembrane region" description="Helical" evidence="8">
    <location>
        <begin position="108"/>
        <end position="130"/>
    </location>
</feature>
<feature type="transmembrane region" description="Helical" evidence="8">
    <location>
        <begin position="84"/>
        <end position="102"/>
    </location>
</feature>
<evidence type="ECO:0000256" key="1">
    <source>
        <dbReference type="ARBA" id="ARBA00004651"/>
    </source>
</evidence>
<evidence type="ECO:0000256" key="5">
    <source>
        <dbReference type="ARBA" id="ARBA00022692"/>
    </source>
</evidence>
<evidence type="ECO:0000256" key="4">
    <source>
        <dbReference type="ARBA" id="ARBA00022475"/>
    </source>
</evidence>
<dbReference type="KEGG" id="sse:Ssed_1316"/>
<feature type="transmembrane region" description="Helical" evidence="8">
    <location>
        <begin position="142"/>
        <end position="167"/>
    </location>
</feature>
<feature type="transmembrane region" description="Helical" evidence="8">
    <location>
        <begin position="286"/>
        <end position="307"/>
    </location>
</feature>
<feature type="transmembrane region" description="Helical" evidence="8">
    <location>
        <begin position="313"/>
        <end position="337"/>
    </location>
</feature>
<dbReference type="OrthoDB" id="9814303at2"/>
<dbReference type="InterPro" id="IPR004812">
    <property type="entry name" value="Efflux_drug-R_Bcr/CmlA"/>
</dbReference>
<keyword evidence="3 8" id="KW-0813">Transport</keyword>
<protein>
    <recommendedName>
        <fullName evidence="8">Bcr/CflA family efflux transporter</fullName>
    </recommendedName>
</protein>
<evidence type="ECO:0000256" key="7">
    <source>
        <dbReference type="ARBA" id="ARBA00023136"/>
    </source>
</evidence>
<dbReference type="PANTHER" id="PTHR23502">
    <property type="entry name" value="MAJOR FACILITATOR SUPERFAMILY"/>
    <property type="match status" value="1"/>
</dbReference>
<reference evidence="10 11" key="1">
    <citation type="submission" date="2007-08" db="EMBL/GenBank/DDBJ databases">
        <title>Complete sequence of Shewanella sediminis HAW-EB3.</title>
        <authorList>
            <consortium name="US DOE Joint Genome Institute"/>
            <person name="Copeland A."/>
            <person name="Lucas S."/>
            <person name="Lapidus A."/>
            <person name="Barry K."/>
            <person name="Glavina del Rio T."/>
            <person name="Dalin E."/>
            <person name="Tice H."/>
            <person name="Pitluck S."/>
            <person name="Chertkov O."/>
            <person name="Brettin T."/>
            <person name="Bruce D."/>
            <person name="Detter J.C."/>
            <person name="Han C."/>
            <person name="Schmutz J."/>
            <person name="Larimer F."/>
            <person name="Land M."/>
            <person name="Hauser L."/>
            <person name="Kyrpides N."/>
            <person name="Kim E."/>
            <person name="Zhao J.-S."/>
            <person name="Richardson P."/>
        </authorList>
    </citation>
    <scope>NUCLEOTIDE SEQUENCE [LARGE SCALE GENOMIC DNA]</scope>
    <source>
        <strain evidence="10 11">HAW-EB3</strain>
    </source>
</reference>
<dbReference type="RefSeq" id="WP_012141663.1">
    <property type="nucleotide sequence ID" value="NC_009831.1"/>
</dbReference>
<accession>A8FSV4</accession>
<dbReference type="PROSITE" id="PS00216">
    <property type="entry name" value="SUGAR_TRANSPORT_1"/>
    <property type="match status" value="1"/>
</dbReference>
<organism evidence="10 11">
    <name type="scientific">Shewanella sediminis (strain HAW-EB3)</name>
    <dbReference type="NCBI Taxonomy" id="425104"/>
    <lineage>
        <taxon>Bacteria</taxon>
        <taxon>Pseudomonadati</taxon>
        <taxon>Pseudomonadota</taxon>
        <taxon>Gammaproteobacteria</taxon>
        <taxon>Alteromonadales</taxon>
        <taxon>Shewanellaceae</taxon>
        <taxon>Shewanella</taxon>
    </lineage>
</organism>
<keyword evidence="5 8" id="KW-0812">Transmembrane</keyword>
<feature type="transmembrane region" description="Helical" evidence="8">
    <location>
        <begin position="12"/>
        <end position="33"/>
    </location>
</feature>
<evidence type="ECO:0000256" key="8">
    <source>
        <dbReference type="RuleBase" id="RU365088"/>
    </source>
</evidence>